<organism evidence="1 2">
    <name type="scientific">Morella rubra</name>
    <name type="common">Chinese bayberry</name>
    <dbReference type="NCBI Taxonomy" id="262757"/>
    <lineage>
        <taxon>Eukaryota</taxon>
        <taxon>Viridiplantae</taxon>
        <taxon>Streptophyta</taxon>
        <taxon>Embryophyta</taxon>
        <taxon>Tracheophyta</taxon>
        <taxon>Spermatophyta</taxon>
        <taxon>Magnoliopsida</taxon>
        <taxon>eudicotyledons</taxon>
        <taxon>Gunneridae</taxon>
        <taxon>Pentapetalae</taxon>
        <taxon>rosids</taxon>
        <taxon>fabids</taxon>
        <taxon>Fagales</taxon>
        <taxon>Myricaceae</taxon>
        <taxon>Morella</taxon>
    </lineage>
</organism>
<dbReference type="Proteomes" id="UP000516437">
    <property type="component" value="Chromosome 1"/>
</dbReference>
<name>A0A6A1WTL5_9ROSI</name>
<evidence type="ECO:0008006" key="3">
    <source>
        <dbReference type="Google" id="ProtNLM"/>
    </source>
</evidence>
<evidence type="ECO:0000313" key="2">
    <source>
        <dbReference type="Proteomes" id="UP000516437"/>
    </source>
</evidence>
<evidence type="ECO:0000313" key="1">
    <source>
        <dbReference type="EMBL" id="KAB1227138.1"/>
    </source>
</evidence>
<keyword evidence="2" id="KW-1185">Reference proteome</keyword>
<proteinExistence type="predicted"/>
<sequence length="94" mass="10099">MKRGLGATRGLSYGACARASRCVEEGGEGDGYGVASKGAKVRGRVSKLGFDREGYIQNSLVYMYSQGGFVGVTRQVFNEMTVRSVASWTFVLMA</sequence>
<protein>
    <recommendedName>
        <fullName evidence="3">Pentatricopeptide repeat-containing protein</fullName>
    </recommendedName>
</protein>
<reference evidence="1 2" key="1">
    <citation type="journal article" date="2019" name="Plant Biotechnol. J.">
        <title>The red bayberry genome and genetic basis of sex determination.</title>
        <authorList>
            <person name="Jia H.M."/>
            <person name="Jia H.J."/>
            <person name="Cai Q.L."/>
            <person name="Wang Y."/>
            <person name="Zhao H.B."/>
            <person name="Yang W.F."/>
            <person name="Wang G.Y."/>
            <person name="Li Y.H."/>
            <person name="Zhan D.L."/>
            <person name="Shen Y.T."/>
            <person name="Niu Q.F."/>
            <person name="Chang L."/>
            <person name="Qiu J."/>
            <person name="Zhao L."/>
            <person name="Xie H.B."/>
            <person name="Fu W.Y."/>
            <person name="Jin J."/>
            <person name="Li X.W."/>
            <person name="Jiao Y."/>
            <person name="Zhou C.C."/>
            <person name="Tu T."/>
            <person name="Chai C.Y."/>
            <person name="Gao J.L."/>
            <person name="Fan L.J."/>
            <person name="van de Weg E."/>
            <person name="Wang J.Y."/>
            <person name="Gao Z.S."/>
        </authorList>
    </citation>
    <scope>NUCLEOTIDE SEQUENCE [LARGE SCALE GENOMIC DNA]</scope>
    <source>
        <tissue evidence="1">Leaves</tissue>
    </source>
</reference>
<comment type="caution">
    <text evidence="1">The sequence shown here is derived from an EMBL/GenBank/DDBJ whole genome shotgun (WGS) entry which is preliminary data.</text>
</comment>
<accession>A0A6A1WTL5</accession>
<gene>
    <name evidence="1" type="ORF">CJ030_MR1G027743</name>
</gene>
<dbReference type="EMBL" id="RXIC02000019">
    <property type="protein sequence ID" value="KAB1227138.1"/>
    <property type="molecule type" value="Genomic_DNA"/>
</dbReference>
<dbReference type="AlphaFoldDB" id="A0A6A1WTL5"/>